<gene>
    <name evidence="8" type="primary">PME19</name>
</gene>
<name>A0A6G9W368_CUNLA</name>
<dbReference type="GO" id="GO:0030599">
    <property type="term" value="F:pectinesterase activity"/>
    <property type="evidence" value="ECO:0007669"/>
    <property type="project" value="InterPro"/>
</dbReference>
<dbReference type="AlphaFoldDB" id="A0A6G9W368"/>
<evidence type="ECO:0000256" key="4">
    <source>
        <dbReference type="ARBA" id="ARBA00022801"/>
    </source>
</evidence>
<dbReference type="Gene3D" id="1.20.140.40">
    <property type="entry name" value="Invertase/pectin methylesterase inhibitor family protein"/>
    <property type="match status" value="1"/>
</dbReference>
<reference evidence="8" key="1">
    <citation type="submission" date="2019-03" db="EMBL/GenBank/DDBJ databases">
        <title>Molecular characterization of PME/PMEI genes and their involvement in root border cells releasing of Chinese fir.</title>
        <authorList>
            <person name="Lu W."/>
        </authorList>
    </citation>
    <scope>NUCLEOTIDE SEQUENCE</scope>
</reference>
<dbReference type="GO" id="GO:0004857">
    <property type="term" value="F:enzyme inhibitor activity"/>
    <property type="evidence" value="ECO:0007669"/>
    <property type="project" value="InterPro"/>
</dbReference>
<dbReference type="EMBL" id="MK585486">
    <property type="protein sequence ID" value="QIR83177.1"/>
    <property type="molecule type" value="mRNA"/>
</dbReference>
<dbReference type="FunFam" id="2.160.20.10:FF:000001">
    <property type="entry name" value="Pectinesterase"/>
    <property type="match status" value="1"/>
</dbReference>
<evidence type="ECO:0000259" key="6">
    <source>
        <dbReference type="Pfam" id="PF01095"/>
    </source>
</evidence>
<dbReference type="UniPathway" id="UPA00545">
    <property type="reaction ID" value="UER00823"/>
</dbReference>
<organism evidence="8">
    <name type="scientific">Cunninghamia lanceolata</name>
    <name type="common">China fir</name>
    <name type="synonym">Pinus lanceolata</name>
    <dbReference type="NCBI Taxonomy" id="28977"/>
    <lineage>
        <taxon>Eukaryota</taxon>
        <taxon>Viridiplantae</taxon>
        <taxon>Streptophyta</taxon>
        <taxon>Embryophyta</taxon>
        <taxon>Tracheophyta</taxon>
        <taxon>Spermatophyta</taxon>
        <taxon>Pinopsida</taxon>
        <taxon>Pinidae</taxon>
        <taxon>Conifers II</taxon>
        <taxon>Cupressales</taxon>
        <taxon>Cupressaceae</taxon>
        <taxon>Cunninghamia</taxon>
    </lineage>
</organism>
<accession>A0A6G9W368</accession>
<keyword evidence="5" id="KW-0063">Aspartyl esterase</keyword>
<dbReference type="NCBIfam" id="TIGR01614">
    <property type="entry name" value="PME_inhib"/>
    <property type="match status" value="1"/>
</dbReference>
<dbReference type="GO" id="GO:0045490">
    <property type="term" value="P:pectin catabolic process"/>
    <property type="evidence" value="ECO:0007669"/>
    <property type="project" value="UniProtKB-UniPathway"/>
</dbReference>
<evidence type="ECO:0000256" key="2">
    <source>
        <dbReference type="ARBA" id="ARBA00006027"/>
    </source>
</evidence>
<dbReference type="InterPro" id="IPR035513">
    <property type="entry name" value="Invertase/methylesterase_inhib"/>
</dbReference>
<evidence type="ECO:0000256" key="1">
    <source>
        <dbReference type="ARBA" id="ARBA00005184"/>
    </source>
</evidence>
<protein>
    <submittedName>
        <fullName evidence="8">Pectin methylesterase 19</fullName>
    </submittedName>
</protein>
<proteinExistence type="evidence at transcript level"/>
<evidence type="ECO:0000313" key="8">
    <source>
        <dbReference type="EMBL" id="QIR83177.1"/>
    </source>
</evidence>
<comment type="similarity">
    <text evidence="2">In the N-terminal section; belongs to the PMEI family.</text>
</comment>
<dbReference type="InterPro" id="IPR006501">
    <property type="entry name" value="Pectinesterase_inhib_dom"/>
</dbReference>
<feature type="domain" description="Pectinesterase catalytic" evidence="6">
    <location>
        <begin position="157"/>
        <end position="451"/>
    </location>
</feature>
<dbReference type="Pfam" id="PF01095">
    <property type="entry name" value="Pectinesterase"/>
    <property type="match status" value="1"/>
</dbReference>
<feature type="domain" description="Pectinesterase inhibitor" evidence="7">
    <location>
        <begin position="7"/>
        <end position="90"/>
    </location>
</feature>
<comment type="pathway">
    <text evidence="1">Glycan metabolism; pectin degradation; 2-dehydro-3-deoxy-D-gluconate from pectin: step 1/5.</text>
</comment>
<dbReference type="SUPFAM" id="SSF101148">
    <property type="entry name" value="Plant invertase/pectin methylesterase inhibitor"/>
    <property type="match status" value="1"/>
</dbReference>
<comment type="similarity">
    <text evidence="3">In the C-terminal section; belongs to the pectinesterase family.</text>
</comment>
<dbReference type="InterPro" id="IPR011050">
    <property type="entry name" value="Pectin_lyase_fold/virulence"/>
</dbReference>
<keyword evidence="4" id="KW-0378">Hydrolase</keyword>
<dbReference type="CDD" id="cd15798">
    <property type="entry name" value="PMEI-like_3"/>
    <property type="match status" value="1"/>
</dbReference>
<evidence type="ECO:0000256" key="3">
    <source>
        <dbReference type="ARBA" id="ARBA00007786"/>
    </source>
</evidence>
<evidence type="ECO:0000256" key="5">
    <source>
        <dbReference type="ARBA" id="ARBA00023085"/>
    </source>
</evidence>
<dbReference type="Gene3D" id="2.160.20.10">
    <property type="entry name" value="Single-stranded right-handed beta-helix, Pectin lyase-like"/>
    <property type="match status" value="1"/>
</dbReference>
<dbReference type="InterPro" id="IPR000070">
    <property type="entry name" value="Pectinesterase_cat"/>
</dbReference>
<dbReference type="InterPro" id="IPR012334">
    <property type="entry name" value="Pectin_lyas_fold"/>
</dbReference>
<sequence>MKGKQGVALADCIQLFRFSTEQLKESYSVLISMKSESIREQIIDVQTWLSASLTNLRTCMDGFKNLNGTMKVRMYERVQNVSAMVSISLAFAKRISLSNSNEMRLDLNHHRHLLSNGDGISSDLSWRGRSINQDFPAWMSEGDRRLLQSPQGGTKVDVMVAKDGTGKYKTIAAALNAAPNQSKQIYVIHIRAGIYHEKLMVTKQNIMLLGDGKSLTVVTGSNGYTKAGSTQFTANFMASANGFMARDMTFENKAGPYGGQAAALLVRSDRSAFYRCSIIGYQDTLYAHSLRQFYRECDIYGTIDFILGNAAAVFQTCNLIARKPLKGQSNVITAQGRGDPNENTGFSMHNCTVLAAADLVPIKKSVLTHLGRPWQKYSRTVYMQCFLDDLVDPSGWLEWDGNFALKTLYYGEYLNSGPGAGIKKRVQWPGYRVIKSAGEANQFTVNGLINGYSWLPSTGVAYQGGLIV</sequence>
<dbReference type="GO" id="GO:0042545">
    <property type="term" value="P:cell wall modification"/>
    <property type="evidence" value="ECO:0007669"/>
    <property type="project" value="InterPro"/>
</dbReference>
<dbReference type="PANTHER" id="PTHR31707">
    <property type="entry name" value="PECTINESTERASE"/>
    <property type="match status" value="1"/>
</dbReference>
<evidence type="ECO:0000259" key="7">
    <source>
        <dbReference type="Pfam" id="PF04043"/>
    </source>
</evidence>
<dbReference type="Pfam" id="PF04043">
    <property type="entry name" value="PMEI"/>
    <property type="match status" value="1"/>
</dbReference>
<dbReference type="SUPFAM" id="SSF51126">
    <property type="entry name" value="Pectin lyase-like"/>
    <property type="match status" value="1"/>
</dbReference>